<keyword evidence="1" id="KW-0472">Membrane</keyword>
<dbReference type="KEGG" id="xba:C7S18_17325"/>
<reference evidence="2 3" key="2">
    <citation type="submission" date="2018-03" db="EMBL/GenBank/DDBJ databases">
        <authorList>
            <person name="Keele B.F."/>
        </authorList>
    </citation>
    <scope>NUCLEOTIDE SEQUENCE [LARGE SCALE GENOMIC DNA]</scope>
    <source>
        <strain evidence="2 3">D13</strain>
    </source>
</reference>
<dbReference type="EMBL" id="CP027860">
    <property type="protein sequence ID" value="AVP98834.1"/>
    <property type="molecule type" value="Genomic_DNA"/>
</dbReference>
<reference evidence="2 3" key="1">
    <citation type="submission" date="2018-03" db="EMBL/GenBank/DDBJ databases">
        <title>Ahniella affigens gen. nov., sp. nov., a gammaproteobacterium isolated from sandy soil near a stream.</title>
        <authorList>
            <person name="Ko Y."/>
            <person name="Kim J.-H."/>
        </authorList>
    </citation>
    <scope>NUCLEOTIDE SEQUENCE [LARGE SCALE GENOMIC DNA]</scope>
    <source>
        <strain evidence="2 3">D13</strain>
    </source>
</reference>
<dbReference type="Proteomes" id="UP000241074">
    <property type="component" value="Chromosome"/>
</dbReference>
<dbReference type="OrthoDB" id="1689651at2"/>
<accession>A0A2P1PVM7</accession>
<feature type="transmembrane region" description="Helical" evidence="1">
    <location>
        <begin position="245"/>
        <end position="266"/>
    </location>
</feature>
<feature type="transmembrane region" description="Helical" evidence="1">
    <location>
        <begin position="286"/>
        <end position="308"/>
    </location>
</feature>
<feature type="transmembrane region" description="Helical" evidence="1">
    <location>
        <begin position="216"/>
        <end position="238"/>
    </location>
</feature>
<dbReference type="Pfam" id="PF06166">
    <property type="entry name" value="DUF979"/>
    <property type="match status" value="1"/>
</dbReference>
<dbReference type="RefSeq" id="WP_106892753.1">
    <property type="nucleotide sequence ID" value="NZ_CP027860.1"/>
</dbReference>
<keyword evidence="1" id="KW-1133">Transmembrane helix</keyword>
<protein>
    <submittedName>
        <fullName evidence="2">DUF979 domain-containing protein</fullName>
    </submittedName>
</protein>
<keyword evidence="3" id="KW-1185">Reference proteome</keyword>
<organism evidence="2 3">
    <name type="scientific">Ahniella affigens</name>
    <dbReference type="NCBI Taxonomy" id="2021234"/>
    <lineage>
        <taxon>Bacteria</taxon>
        <taxon>Pseudomonadati</taxon>
        <taxon>Pseudomonadota</taxon>
        <taxon>Gammaproteobacteria</taxon>
        <taxon>Lysobacterales</taxon>
        <taxon>Rhodanobacteraceae</taxon>
        <taxon>Ahniella</taxon>
    </lineage>
</organism>
<feature type="transmembrane region" description="Helical" evidence="1">
    <location>
        <begin position="34"/>
        <end position="67"/>
    </location>
</feature>
<keyword evidence="1" id="KW-0812">Transmembrane</keyword>
<feature type="transmembrane region" description="Helical" evidence="1">
    <location>
        <begin position="6"/>
        <end position="22"/>
    </location>
</feature>
<dbReference type="InterPro" id="IPR009323">
    <property type="entry name" value="DUF979"/>
</dbReference>
<gene>
    <name evidence="2" type="ORF">C7S18_17325</name>
</gene>
<sequence length="311" mass="32863">MSLHPLWLIYLMIALILARLAWRKAALKDHAGAAFWGLLALMFTLADWLPPVLVGGGLLAAGLLSALPAGKPLTILRNVTLHDGTTPPLLRPAILIPLLTVALMLIAKQIEWQGKPVLSATQATLWGLALSVVSVWLISSKVYRQSPRLGFESGVEVLDRLSWAVVLPLALATLGAVFAKAGLGTLVSQLVVSVVPADSTFLLVLAYALGMALFTMIMGNAFAAFPVMTLGIAVPLLVQAHGFNAAPLAAIGMLSGYCGTLMTPMAANFNLVPAILLEIPDRHAVIKAQAPTGAVLLIVNCFLIYFLAKPT</sequence>
<evidence type="ECO:0000313" key="3">
    <source>
        <dbReference type="Proteomes" id="UP000241074"/>
    </source>
</evidence>
<feature type="transmembrane region" description="Helical" evidence="1">
    <location>
        <begin position="119"/>
        <end position="140"/>
    </location>
</feature>
<feature type="transmembrane region" description="Helical" evidence="1">
    <location>
        <begin position="89"/>
        <end position="107"/>
    </location>
</feature>
<proteinExistence type="predicted"/>
<evidence type="ECO:0000256" key="1">
    <source>
        <dbReference type="SAM" id="Phobius"/>
    </source>
</evidence>
<dbReference type="AlphaFoldDB" id="A0A2P1PVM7"/>
<feature type="transmembrane region" description="Helical" evidence="1">
    <location>
        <begin position="160"/>
        <end position="178"/>
    </location>
</feature>
<evidence type="ECO:0000313" key="2">
    <source>
        <dbReference type="EMBL" id="AVP98834.1"/>
    </source>
</evidence>
<name>A0A2P1PVM7_9GAMM</name>
<feature type="transmembrane region" description="Helical" evidence="1">
    <location>
        <begin position="190"/>
        <end position="210"/>
    </location>
</feature>